<dbReference type="EMBL" id="CP017269">
    <property type="protein sequence ID" value="AOT69397.1"/>
    <property type="molecule type" value="Genomic_DNA"/>
</dbReference>
<dbReference type="KEGG" id="gfe:Gferi_07310"/>
<organism evidence="1 2">
    <name type="scientific">Geosporobacter ferrireducens</name>
    <dbReference type="NCBI Taxonomy" id="1424294"/>
    <lineage>
        <taxon>Bacteria</taxon>
        <taxon>Bacillati</taxon>
        <taxon>Bacillota</taxon>
        <taxon>Clostridia</taxon>
        <taxon>Peptostreptococcales</taxon>
        <taxon>Thermotaleaceae</taxon>
        <taxon>Geosporobacter</taxon>
    </lineage>
</organism>
<gene>
    <name evidence="1" type="ORF">Gferi_07310</name>
</gene>
<reference evidence="1 2" key="1">
    <citation type="submission" date="2016-09" db="EMBL/GenBank/DDBJ databases">
        <title>Genomic analysis reveals versatility of anaerobic energy metabolism of Geosporobacter ferrireducens IRF9 of phylum Firmicutes.</title>
        <authorList>
            <person name="Kim S.-J."/>
        </authorList>
    </citation>
    <scope>NUCLEOTIDE SEQUENCE [LARGE SCALE GENOMIC DNA]</scope>
    <source>
        <strain evidence="1 2">IRF9</strain>
    </source>
</reference>
<name>A0A1D8GER0_9FIRM</name>
<keyword evidence="2" id="KW-1185">Reference proteome</keyword>
<dbReference type="Proteomes" id="UP000095743">
    <property type="component" value="Chromosome"/>
</dbReference>
<accession>A0A1D8GER0</accession>
<evidence type="ECO:0000313" key="1">
    <source>
        <dbReference type="EMBL" id="AOT69397.1"/>
    </source>
</evidence>
<dbReference type="AlphaFoldDB" id="A0A1D8GER0"/>
<evidence type="ECO:0000313" key="2">
    <source>
        <dbReference type="Proteomes" id="UP000095743"/>
    </source>
</evidence>
<proteinExistence type="predicted"/>
<sequence>MLHGRSSRGDASGYLAGLWANLSRSSDDRRGFIYALSAAEIGLSLAAFLPFQTPLPSPAATLAERITHYTLIRKVVCQRVPLWKPYFECRGFALPLKIQKTGYQLYADSPSFVVTFRLPTAQSESFSILFY</sequence>
<protein>
    <submittedName>
        <fullName evidence="1">Uncharacterized protein</fullName>
    </submittedName>
</protein>